<dbReference type="Proteomes" id="UP000034588">
    <property type="component" value="Unassembled WGS sequence"/>
</dbReference>
<accession>A0A0G1YD94</accession>
<name>A0A0G1YD94_9BACT</name>
<dbReference type="AlphaFoldDB" id="A0A0G1YD94"/>
<reference evidence="1 2" key="1">
    <citation type="journal article" date="2015" name="Nature">
        <title>rRNA introns, odd ribosomes, and small enigmatic genomes across a large radiation of phyla.</title>
        <authorList>
            <person name="Brown C.T."/>
            <person name="Hug L.A."/>
            <person name="Thomas B.C."/>
            <person name="Sharon I."/>
            <person name="Castelle C.J."/>
            <person name="Singh A."/>
            <person name="Wilkins M.J."/>
            <person name="Williams K.H."/>
            <person name="Banfield J.F."/>
        </authorList>
    </citation>
    <scope>NUCLEOTIDE SEQUENCE [LARGE SCALE GENOMIC DNA]</scope>
</reference>
<evidence type="ECO:0000313" key="2">
    <source>
        <dbReference type="Proteomes" id="UP000034588"/>
    </source>
</evidence>
<comment type="caution">
    <text evidence="1">The sequence shown here is derived from an EMBL/GenBank/DDBJ whole genome shotgun (WGS) entry which is preliminary data.</text>
</comment>
<gene>
    <name evidence="1" type="ORF">UY48_C0006G0005</name>
</gene>
<evidence type="ECO:0000313" key="1">
    <source>
        <dbReference type="EMBL" id="KKW12952.1"/>
    </source>
</evidence>
<proteinExistence type="predicted"/>
<dbReference type="EMBL" id="LCQD01000006">
    <property type="protein sequence ID" value="KKW12952.1"/>
    <property type="molecule type" value="Genomic_DNA"/>
</dbReference>
<organism evidence="1 2">
    <name type="scientific">Candidatus Gottesmanbacteria bacterium GW2011_GWB1_49_7</name>
    <dbReference type="NCBI Taxonomy" id="1618448"/>
    <lineage>
        <taxon>Bacteria</taxon>
        <taxon>Candidatus Gottesmaniibacteriota</taxon>
    </lineage>
</organism>
<protein>
    <submittedName>
        <fullName evidence="1">Uncharacterized protein</fullName>
    </submittedName>
</protein>
<sequence length="59" mass="7110">MVFHFFFRSRLSRKTTNIDGHRLASQAHLFATYQESFRKDCVLIVRLPFPYVNNSLYNR</sequence>